<feature type="domain" description="Sec39" evidence="6">
    <location>
        <begin position="107"/>
        <end position="851"/>
    </location>
</feature>
<evidence type="ECO:0000256" key="4">
    <source>
        <dbReference type="ARBA" id="ARBA00022927"/>
    </source>
</evidence>
<evidence type="ECO:0000256" key="1">
    <source>
        <dbReference type="ARBA" id="ARBA00004240"/>
    </source>
</evidence>
<dbReference type="PANTHER" id="PTHR40787">
    <property type="entry name" value="SECRETED PROTEIN"/>
    <property type="match status" value="1"/>
</dbReference>
<dbReference type="eggNOG" id="ENOG502RS0W">
    <property type="taxonomic scope" value="Eukaryota"/>
</dbReference>
<feature type="transmembrane region" description="Helical" evidence="5">
    <location>
        <begin position="40"/>
        <end position="62"/>
    </location>
</feature>
<reference evidence="7 8" key="1">
    <citation type="journal article" date="2009" name="Nature">
        <title>Evolution of pathogenicity and sexual reproduction in eight Candida genomes.</title>
        <authorList>
            <person name="Butler G."/>
            <person name="Rasmussen M.D."/>
            <person name="Lin M.F."/>
            <person name="Santos M.A."/>
            <person name="Sakthikumar S."/>
            <person name="Munro C.A."/>
            <person name="Rheinbay E."/>
            <person name="Grabherr M."/>
            <person name="Forche A."/>
            <person name="Reedy J.L."/>
            <person name="Agrafioti I."/>
            <person name="Arnaud M.B."/>
            <person name="Bates S."/>
            <person name="Brown A.J."/>
            <person name="Brunke S."/>
            <person name="Costanzo M.C."/>
            <person name="Fitzpatrick D.A."/>
            <person name="de Groot P.W."/>
            <person name="Harris D."/>
            <person name="Hoyer L.L."/>
            <person name="Hube B."/>
            <person name="Klis F.M."/>
            <person name="Kodira C."/>
            <person name="Lennard N."/>
            <person name="Logue M.E."/>
            <person name="Martin R."/>
            <person name="Neiman A.M."/>
            <person name="Nikolaou E."/>
            <person name="Quail M.A."/>
            <person name="Quinn J."/>
            <person name="Santos M.C."/>
            <person name="Schmitzberger F.F."/>
            <person name="Sherlock G."/>
            <person name="Shah P."/>
            <person name="Silverstein K.A."/>
            <person name="Skrzypek M.S."/>
            <person name="Soll D."/>
            <person name="Staggs R."/>
            <person name="Stansfield I."/>
            <person name="Stumpf M.P."/>
            <person name="Sudbery P.E."/>
            <person name="Srikantha T."/>
            <person name="Zeng Q."/>
            <person name="Berman J."/>
            <person name="Berriman M."/>
            <person name="Heitman J."/>
            <person name="Gow N.A."/>
            <person name="Lorenz M.C."/>
            <person name="Birren B.W."/>
            <person name="Kellis M."/>
            <person name="Cuomo C.A."/>
        </authorList>
    </citation>
    <scope>NUCLEOTIDE SEQUENCE [LARGE SCALE GENOMIC DNA]</scope>
    <source>
        <strain evidence="8">ATCC MYA-3404 / T1</strain>
    </source>
</reference>
<dbReference type="InterPro" id="IPR013244">
    <property type="entry name" value="Sec39_domain"/>
</dbReference>
<gene>
    <name evidence="7" type="ORF">CTRG_03056</name>
</gene>
<dbReference type="Pfam" id="PF08314">
    <property type="entry name" value="Sec39"/>
    <property type="match status" value="1"/>
</dbReference>
<dbReference type="GO" id="GO:0015031">
    <property type="term" value="P:protein transport"/>
    <property type="evidence" value="ECO:0007669"/>
    <property type="project" value="UniProtKB-KW"/>
</dbReference>
<name>C5MAG4_CANTT</name>
<dbReference type="STRING" id="294747.C5MAG4"/>
<dbReference type="GeneID" id="8297671"/>
<dbReference type="GO" id="GO:0006890">
    <property type="term" value="P:retrograde vesicle-mediated transport, Golgi to endoplasmic reticulum"/>
    <property type="evidence" value="ECO:0007669"/>
    <property type="project" value="InterPro"/>
</dbReference>
<evidence type="ECO:0000256" key="3">
    <source>
        <dbReference type="ARBA" id="ARBA00022824"/>
    </source>
</evidence>
<dbReference type="AlphaFoldDB" id="C5MAG4"/>
<evidence type="ECO:0000256" key="5">
    <source>
        <dbReference type="SAM" id="Phobius"/>
    </source>
</evidence>
<comment type="subcellular location">
    <subcellularLocation>
        <location evidence="1">Endoplasmic reticulum</location>
    </subcellularLocation>
</comment>
<evidence type="ECO:0000313" key="7">
    <source>
        <dbReference type="EMBL" id="EER32630.1"/>
    </source>
</evidence>
<dbReference type="RefSeq" id="XP_002548758.1">
    <property type="nucleotide sequence ID" value="XM_002548712.1"/>
</dbReference>
<evidence type="ECO:0000313" key="8">
    <source>
        <dbReference type="Proteomes" id="UP000002037"/>
    </source>
</evidence>
<keyword evidence="8" id="KW-1185">Reference proteome</keyword>
<keyword evidence="3" id="KW-0256">Endoplasmic reticulum</keyword>
<dbReference type="GO" id="GO:0005783">
    <property type="term" value="C:endoplasmic reticulum"/>
    <property type="evidence" value="ECO:0007669"/>
    <property type="project" value="UniProtKB-SubCell"/>
</dbReference>
<dbReference type="OrthoDB" id="342024at2759"/>
<keyword evidence="5" id="KW-1133">Transmembrane helix</keyword>
<dbReference type="KEGG" id="ctp:CTRG_03056"/>
<dbReference type="Proteomes" id="UP000002037">
    <property type="component" value="Unassembled WGS sequence"/>
</dbReference>
<sequence length="910" mass="104233">MLTCFAGSVKVDVLFRAVVDILNDKHRVGVYCFIKKSRSIFCFSSLSFYFLFFLFFFLNFLFQVSWLENDSKRTTTKKKKTQQQPLDQVPANMSSIDKTIDAKLYVYTIQLVSSSTDIDKLQAFLRLLNAKVLSSDTNEFTFTTKNNLLNAILVHTYPLNLELEELTKLANLLIDPSNITKTDETDSFDVEEFAFGLPTQIENESSLLATAQDLMVDTNVQSSYIGGLKFGSTPDDLLLSFIQAKTIQLSKYFDNVNDIMPLYERVSSDAFQSWFAGVISPYKYYYDHYGQVYNGATLQEYLSAGETLKNKFEMLITPLSAGKVSNIEQWIANVIIPIIMYHNNDFRPLNEWLFYSDMGATVTKGSNKTSPVTKYSVWSSCISSLNRHFELEEFKVIIETYLAACYYFSFKEDTDVVSSVDIMKSYEVIHDTLSLLRGSSKTLAPGSQDIDYGNIPMDCASFNEFNTPSNPLSALFHSECIPELKHAIETCQKLFPINKLTLKKYLQFNYDPSSIDLEREILRITSNINHSNWQQLMRSVDLFKSSFVSEENTNGQVSSIIIERLLFANLFDVADELFFNDSLLPISTNQFYSLVEEKFWASLNHAVNLNEKSGLLYNAHQCLNLFDKLVLKKDLEESSRQQIVKFKHLFKAMHALKNFKIVIVSSDADRNKPLTPYALINSFADNNVMNLITIVLEQNPKSYLAFEKLYRILNDLLIFFGEDGDGENNFYFKKLKTACIESALIDNNFNYAYTQSIELFKFFEDKPNDRRIDELWLTFYQVGKYISPEWFDEPEKTIDLEVLTKQREILSLTIATLSLGENSKIVINQWQSLNDKIQRVSLENDIDKVKQQFAAENTRAVYSTKHLENIGNIANDIINDASKTTNNASEKISNLFVSGLGWAIGANQHR</sequence>
<evidence type="ECO:0000256" key="2">
    <source>
        <dbReference type="ARBA" id="ARBA00022448"/>
    </source>
</evidence>
<keyword evidence="2" id="KW-0813">Transport</keyword>
<keyword evidence="5" id="KW-0472">Membrane</keyword>
<organism evidence="7 8">
    <name type="scientific">Candida tropicalis (strain ATCC MYA-3404 / T1)</name>
    <name type="common">Yeast</name>
    <dbReference type="NCBI Taxonomy" id="294747"/>
    <lineage>
        <taxon>Eukaryota</taxon>
        <taxon>Fungi</taxon>
        <taxon>Dikarya</taxon>
        <taxon>Ascomycota</taxon>
        <taxon>Saccharomycotina</taxon>
        <taxon>Pichiomycetes</taxon>
        <taxon>Debaryomycetaceae</taxon>
        <taxon>Candida/Lodderomyces clade</taxon>
        <taxon>Candida</taxon>
    </lineage>
</organism>
<dbReference type="EMBL" id="GG692398">
    <property type="protein sequence ID" value="EER32630.1"/>
    <property type="molecule type" value="Genomic_DNA"/>
</dbReference>
<dbReference type="VEuPathDB" id="FungiDB:CTRG_03056"/>
<keyword evidence="4" id="KW-0653">Protein transport</keyword>
<accession>C5MAG4</accession>
<evidence type="ECO:0000259" key="6">
    <source>
        <dbReference type="Pfam" id="PF08314"/>
    </source>
</evidence>
<dbReference type="HOGENOM" id="CLU_014756_0_0_1"/>
<protein>
    <recommendedName>
        <fullName evidence="6">Sec39 domain-containing protein</fullName>
    </recommendedName>
</protein>
<proteinExistence type="predicted"/>
<dbReference type="PANTHER" id="PTHR40787:SF3">
    <property type="entry name" value="PROTEIN TRANSPORT PROTEIN SEC39"/>
    <property type="match status" value="1"/>
</dbReference>
<keyword evidence="5" id="KW-0812">Transmembrane</keyword>